<sequence length="183" mass="19185">MMRIAFSRLIRRAAADQRLRHSGADHGNRHGKKGPFSTRDKPMPEEPKKTPPVLSKREKRIGVLRLEKARLVDGRKHIMKGYEKLVALLAHSLCDVKRGILYDRIVAVEEKDEDYRKELTKVESELASLGEEIGGVGDVSGDGGDVTGGGGGVDGTGVGGDGGGEGTGGGDVGGDGEVGGGGN</sequence>
<protein>
    <submittedName>
        <fullName evidence="3">Uncharacterized protein</fullName>
    </submittedName>
</protein>
<reference evidence="3 4" key="1">
    <citation type="submission" date="2020-02" db="EMBL/GenBank/DDBJ databases">
        <authorList>
            <person name="Ma Q."/>
            <person name="Huang Y."/>
            <person name="Song X."/>
            <person name="Pei D."/>
        </authorList>
    </citation>
    <scope>NUCLEOTIDE SEQUENCE [LARGE SCALE GENOMIC DNA]</scope>
    <source>
        <strain evidence="3">Sxm20200214</strain>
        <tissue evidence="3">Leaf</tissue>
    </source>
</reference>
<organism evidence="3 4">
    <name type="scientific">Brassica carinata</name>
    <name type="common">Ethiopian mustard</name>
    <name type="synonym">Abyssinian cabbage</name>
    <dbReference type="NCBI Taxonomy" id="52824"/>
    <lineage>
        <taxon>Eukaryota</taxon>
        <taxon>Viridiplantae</taxon>
        <taxon>Streptophyta</taxon>
        <taxon>Embryophyta</taxon>
        <taxon>Tracheophyta</taxon>
        <taxon>Spermatophyta</taxon>
        <taxon>Magnoliopsida</taxon>
        <taxon>eudicotyledons</taxon>
        <taxon>Gunneridae</taxon>
        <taxon>Pentapetalae</taxon>
        <taxon>rosids</taxon>
        <taxon>malvids</taxon>
        <taxon>Brassicales</taxon>
        <taxon>Brassicaceae</taxon>
        <taxon>Brassiceae</taxon>
        <taxon>Brassica</taxon>
    </lineage>
</organism>
<feature type="region of interest" description="Disordered" evidence="2">
    <location>
        <begin position="132"/>
        <end position="183"/>
    </location>
</feature>
<feature type="compositionally biased region" description="Basic and acidic residues" evidence="2">
    <location>
        <begin position="19"/>
        <end position="28"/>
    </location>
</feature>
<feature type="compositionally biased region" description="Basic and acidic residues" evidence="2">
    <location>
        <begin position="38"/>
        <end position="49"/>
    </location>
</feature>
<evidence type="ECO:0000313" key="3">
    <source>
        <dbReference type="EMBL" id="KAG2310560.1"/>
    </source>
</evidence>
<keyword evidence="1" id="KW-0175">Coiled coil</keyword>
<dbReference type="Proteomes" id="UP000886595">
    <property type="component" value="Unassembled WGS sequence"/>
</dbReference>
<proteinExistence type="predicted"/>
<feature type="coiled-coil region" evidence="1">
    <location>
        <begin position="105"/>
        <end position="132"/>
    </location>
</feature>
<evidence type="ECO:0000256" key="2">
    <source>
        <dbReference type="SAM" id="MobiDB-lite"/>
    </source>
</evidence>
<comment type="caution">
    <text evidence="3">The sequence shown here is derived from an EMBL/GenBank/DDBJ whole genome shotgun (WGS) entry which is preliminary data.</text>
</comment>
<dbReference type="AlphaFoldDB" id="A0A8X7VGH8"/>
<name>A0A8X7VGH8_BRACI</name>
<feature type="region of interest" description="Disordered" evidence="2">
    <location>
        <begin position="19"/>
        <end position="53"/>
    </location>
</feature>
<dbReference type="EMBL" id="JAAMPC010000005">
    <property type="protein sequence ID" value="KAG2310560.1"/>
    <property type="molecule type" value="Genomic_DNA"/>
</dbReference>
<gene>
    <name evidence="3" type="ORF">Bca52824_022117</name>
</gene>
<accession>A0A8X7VGH8</accession>
<evidence type="ECO:0000313" key="4">
    <source>
        <dbReference type="Proteomes" id="UP000886595"/>
    </source>
</evidence>
<keyword evidence="4" id="KW-1185">Reference proteome</keyword>
<evidence type="ECO:0000256" key="1">
    <source>
        <dbReference type="SAM" id="Coils"/>
    </source>
</evidence>